<accession>A0A1V2VTT4</accession>
<dbReference type="Pfam" id="PF13475">
    <property type="entry name" value="DUF4116"/>
    <property type="match status" value="1"/>
</dbReference>
<dbReference type="Proteomes" id="UP000188543">
    <property type="component" value="Unassembled WGS sequence"/>
</dbReference>
<evidence type="ECO:0000313" key="2">
    <source>
        <dbReference type="EMBL" id="ONU76299.1"/>
    </source>
</evidence>
<evidence type="ECO:0000259" key="1">
    <source>
        <dbReference type="Pfam" id="PF13475"/>
    </source>
</evidence>
<dbReference type="AlphaFoldDB" id="A0A1V2VTT4"/>
<dbReference type="InterPro" id="IPR025197">
    <property type="entry name" value="DUF4116"/>
</dbReference>
<organism evidence="2 3">
    <name type="scientific">Burkholderia cenocepacia</name>
    <dbReference type="NCBI Taxonomy" id="95486"/>
    <lineage>
        <taxon>Bacteria</taxon>
        <taxon>Pseudomonadati</taxon>
        <taxon>Pseudomonadota</taxon>
        <taxon>Betaproteobacteria</taxon>
        <taxon>Burkholderiales</taxon>
        <taxon>Burkholderiaceae</taxon>
        <taxon>Burkholderia</taxon>
        <taxon>Burkholderia cepacia complex</taxon>
    </lineage>
</organism>
<comment type="caution">
    <text evidence="2">The sequence shown here is derived from an EMBL/GenBank/DDBJ whole genome shotgun (WGS) entry which is preliminary data.</text>
</comment>
<dbReference type="EMBL" id="MUTJ01000100">
    <property type="protein sequence ID" value="ONU76299.1"/>
    <property type="molecule type" value="Genomic_DNA"/>
</dbReference>
<protein>
    <recommendedName>
        <fullName evidence="1">DUF4116 domain-containing protein</fullName>
    </recommendedName>
</protein>
<evidence type="ECO:0000313" key="3">
    <source>
        <dbReference type="Proteomes" id="UP000188543"/>
    </source>
</evidence>
<proteinExistence type="predicted"/>
<name>A0A1V2VTT4_9BURK</name>
<gene>
    <name evidence="2" type="ORF">A8E72_33850</name>
</gene>
<sequence>MMEDLFENTFSSYEITPNPIVWRDEFNKYLEKWGEEVYESIALIYNFDRIDTKLLESKEFLIDSIKVNPQLYDFLCEEKQLQNNKDLKHAYWHSMVSIVGAHYGNINDKELYDNKNLALVAIEGYAIAQVVKHCSERLLDDEQVMYASALQNPEALSKASMRLREDPEFMLKICKECSNAIEFLGPQLLTDVGENDPVEYLTKRVQNDKLAKQLSEKPITKAQRLSDELEDEDFTYKPAIAKTNRTKL</sequence>
<reference evidence="2 3" key="1">
    <citation type="submission" date="2016-08" db="EMBL/GenBank/DDBJ databases">
        <authorList>
            <person name="Seilhamer J.J."/>
        </authorList>
    </citation>
    <scope>NUCLEOTIDE SEQUENCE [LARGE SCALE GENOMIC DNA]</scope>
    <source>
        <strain evidence="2 3">VC14762</strain>
    </source>
</reference>
<feature type="domain" description="DUF4116" evidence="1">
    <location>
        <begin position="141"/>
        <end position="188"/>
    </location>
</feature>